<evidence type="ECO:0000256" key="1">
    <source>
        <dbReference type="ARBA" id="ARBA00007074"/>
    </source>
</evidence>
<dbReference type="GO" id="GO:0006508">
    <property type="term" value="P:proteolysis"/>
    <property type="evidence" value="ECO:0007669"/>
    <property type="project" value="UniProtKB-KW"/>
</dbReference>
<dbReference type="InterPro" id="IPR000064">
    <property type="entry name" value="NLP_P60_dom"/>
</dbReference>
<dbReference type="AlphaFoldDB" id="A0A4P7CM09"/>
<name>A0A4P7CM09_9PAST</name>
<feature type="chain" id="PRO_5020609900" evidence="6">
    <location>
        <begin position="24"/>
        <end position="176"/>
    </location>
</feature>
<keyword evidence="2" id="KW-0645">Protease</keyword>
<evidence type="ECO:0000256" key="6">
    <source>
        <dbReference type="SAM" id="SignalP"/>
    </source>
</evidence>
<dbReference type="GO" id="GO:0008234">
    <property type="term" value="F:cysteine-type peptidase activity"/>
    <property type="evidence" value="ECO:0007669"/>
    <property type="project" value="UniProtKB-KW"/>
</dbReference>
<evidence type="ECO:0000259" key="7">
    <source>
        <dbReference type="PROSITE" id="PS51935"/>
    </source>
</evidence>
<dbReference type="InterPro" id="IPR052062">
    <property type="entry name" value="Murein_DD/LD_carboxypeptidase"/>
</dbReference>
<evidence type="ECO:0000313" key="9">
    <source>
        <dbReference type="Proteomes" id="UP000294444"/>
    </source>
</evidence>
<dbReference type="SUPFAM" id="SSF54001">
    <property type="entry name" value="Cysteine proteinases"/>
    <property type="match status" value="1"/>
</dbReference>
<keyword evidence="3 6" id="KW-0732">Signal</keyword>
<evidence type="ECO:0000313" key="8">
    <source>
        <dbReference type="EMBL" id="QBQ64632.1"/>
    </source>
</evidence>
<protein>
    <submittedName>
        <fullName evidence="8">Endopeptidase</fullName>
    </submittedName>
</protein>
<dbReference type="InterPro" id="IPR038765">
    <property type="entry name" value="Papain-like_cys_pep_sf"/>
</dbReference>
<keyword evidence="5" id="KW-0788">Thiol protease</keyword>
<dbReference type="PROSITE" id="PS51935">
    <property type="entry name" value="NLPC_P60"/>
    <property type="match status" value="1"/>
</dbReference>
<evidence type="ECO:0000256" key="2">
    <source>
        <dbReference type="ARBA" id="ARBA00022670"/>
    </source>
</evidence>
<dbReference type="Pfam" id="PF00877">
    <property type="entry name" value="NLPC_P60"/>
    <property type="match status" value="1"/>
</dbReference>
<evidence type="ECO:0000256" key="5">
    <source>
        <dbReference type="ARBA" id="ARBA00022807"/>
    </source>
</evidence>
<keyword evidence="9" id="KW-1185">Reference proteome</keyword>
<dbReference type="PANTHER" id="PTHR47360:SF1">
    <property type="entry name" value="ENDOPEPTIDASE NLPC-RELATED"/>
    <property type="match status" value="1"/>
</dbReference>
<dbReference type="RefSeq" id="WP_162857439.1">
    <property type="nucleotide sequence ID" value="NZ_CP038145.1"/>
</dbReference>
<dbReference type="EMBL" id="CP038145">
    <property type="protein sequence ID" value="QBQ64632.1"/>
    <property type="molecule type" value="Genomic_DNA"/>
</dbReference>
<keyword evidence="4" id="KW-0378">Hydrolase</keyword>
<dbReference type="PROSITE" id="PS51257">
    <property type="entry name" value="PROKAR_LIPOPROTEIN"/>
    <property type="match status" value="1"/>
</dbReference>
<reference evidence="8 9" key="1">
    <citation type="submission" date="2019-03" db="EMBL/GenBank/DDBJ databases">
        <authorList>
            <person name="Che Y."/>
            <person name="Zhou L."/>
        </authorList>
    </citation>
    <scope>NUCLEOTIDE SEQUENCE [LARGE SCALE GENOMIC DNA]</scope>
    <source>
        <strain evidence="8 9">AIFJ1607</strain>
    </source>
</reference>
<dbReference type="PANTHER" id="PTHR47360">
    <property type="entry name" value="MUREIN DD-ENDOPEPTIDASE MEPS/MUREIN LD-CARBOXYPEPTIDASE"/>
    <property type="match status" value="1"/>
</dbReference>
<dbReference type="KEGG" id="aio:EXH44_10585"/>
<feature type="signal peptide" evidence="6">
    <location>
        <begin position="1"/>
        <end position="23"/>
    </location>
</feature>
<gene>
    <name evidence="8" type="ORF">EXH44_10585</name>
</gene>
<dbReference type="Gene3D" id="3.90.1720.10">
    <property type="entry name" value="endopeptidase domain like (from Nostoc punctiforme)"/>
    <property type="match status" value="1"/>
</dbReference>
<accession>A0A4P7CM09</accession>
<comment type="similarity">
    <text evidence="1">Belongs to the peptidase C40 family.</text>
</comment>
<organism evidence="8 9">
    <name type="scientific">Actinobacillus indolicus</name>
    <dbReference type="NCBI Taxonomy" id="51049"/>
    <lineage>
        <taxon>Bacteria</taxon>
        <taxon>Pseudomonadati</taxon>
        <taxon>Pseudomonadota</taxon>
        <taxon>Gammaproteobacteria</taxon>
        <taxon>Pasteurellales</taxon>
        <taxon>Pasteurellaceae</taxon>
        <taxon>Actinobacillus</taxon>
    </lineage>
</organism>
<evidence type="ECO:0000256" key="3">
    <source>
        <dbReference type="ARBA" id="ARBA00022729"/>
    </source>
</evidence>
<sequence>MFSIKQKKRLLFCSLLASALVLTACSSSPDVDKPRKSQTSKIYRTNKGSLNDPIFVISSLSEHQREWKGTRYRLGGTSRSGVDCSGFMQITFRDLFGIDLPRTTTEQSKEGTRVSKSDLQTGDLVFFNTGRGPNGKHVGVYVKDGQFLHASTKGGVIYSDMNSPYWSKTFWQARRL</sequence>
<proteinExistence type="inferred from homology"/>
<feature type="domain" description="NlpC/P60" evidence="7">
    <location>
        <begin position="54"/>
        <end position="176"/>
    </location>
</feature>
<evidence type="ECO:0000256" key="4">
    <source>
        <dbReference type="ARBA" id="ARBA00022801"/>
    </source>
</evidence>
<dbReference type="Proteomes" id="UP000294444">
    <property type="component" value="Chromosome"/>
</dbReference>